<dbReference type="AlphaFoldDB" id="A0A6J5VZ48"/>
<evidence type="ECO:0000313" key="1">
    <source>
        <dbReference type="EMBL" id="CAB4292967.1"/>
    </source>
</evidence>
<name>A0A6J5VZ48_PRUAR</name>
<keyword evidence="2" id="KW-1185">Reference proteome</keyword>
<evidence type="ECO:0000313" key="2">
    <source>
        <dbReference type="Proteomes" id="UP000507245"/>
    </source>
</evidence>
<proteinExistence type="predicted"/>
<sequence>MAFVEDVKSDYPSEPAVTGNLYQRKSSVRRQPMKQLARHDNLGSQGFSFPNTVFCLPNFSILL</sequence>
<organism evidence="1 2">
    <name type="scientific">Prunus armeniaca</name>
    <name type="common">Apricot</name>
    <name type="synonym">Armeniaca vulgaris</name>
    <dbReference type="NCBI Taxonomy" id="36596"/>
    <lineage>
        <taxon>Eukaryota</taxon>
        <taxon>Viridiplantae</taxon>
        <taxon>Streptophyta</taxon>
        <taxon>Embryophyta</taxon>
        <taxon>Tracheophyta</taxon>
        <taxon>Spermatophyta</taxon>
        <taxon>Magnoliopsida</taxon>
        <taxon>eudicotyledons</taxon>
        <taxon>Gunneridae</taxon>
        <taxon>Pentapetalae</taxon>
        <taxon>rosids</taxon>
        <taxon>fabids</taxon>
        <taxon>Rosales</taxon>
        <taxon>Rosaceae</taxon>
        <taxon>Amygdaloideae</taxon>
        <taxon>Amygdaleae</taxon>
        <taxon>Prunus</taxon>
    </lineage>
</organism>
<dbReference type="EMBL" id="CAEKKB010000001">
    <property type="protein sequence ID" value="CAB4292967.1"/>
    <property type="molecule type" value="Genomic_DNA"/>
</dbReference>
<reference evidence="2" key="1">
    <citation type="journal article" date="2020" name="Genome Biol.">
        <title>Gamete binning: chromosome-level and haplotype-resolved genome assembly enabled by high-throughput single-cell sequencing of gamete genomes.</title>
        <authorList>
            <person name="Campoy J.A."/>
            <person name="Sun H."/>
            <person name="Goel M."/>
            <person name="Jiao W.-B."/>
            <person name="Folz-Donahue K."/>
            <person name="Wang N."/>
            <person name="Rubio M."/>
            <person name="Liu C."/>
            <person name="Kukat C."/>
            <person name="Ruiz D."/>
            <person name="Huettel B."/>
            <person name="Schneeberger K."/>
        </authorList>
    </citation>
    <scope>NUCLEOTIDE SEQUENCE [LARGE SCALE GENOMIC DNA]</scope>
    <source>
        <strain evidence="2">cv. Rojo Pasion</strain>
    </source>
</reference>
<accession>A0A6J5VZ48</accession>
<dbReference type="Proteomes" id="UP000507245">
    <property type="component" value="Unassembled WGS sequence"/>
</dbReference>
<gene>
    <name evidence="1" type="ORF">ORAREDHAP_LOCUS1658</name>
</gene>
<protein>
    <submittedName>
        <fullName evidence="1">Uncharacterized protein</fullName>
    </submittedName>
</protein>